<gene>
    <name evidence="1" type="ORF">PECUL_23A037494</name>
</gene>
<evidence type="ECO:0000313" key="1">
    <source>
        <dbReference type="EMBL" id="CAH2327704.1"/>
    </source>
</evidence>
<organism evidence="1 2">
    <name type="scientific">Pelobates cultripes</name>
    <name type="common">Western spadefoot toad</name>
    <dbReference type="NCBI Taxonomy" id="61616"/>
    <lineage>
        <taxon>Eukaryota</taxon>
        <taxon>Metazoa</taxon>
        <taxon>Chordata</taxon>
        <taxon>Craniata</taxon>
        <taxon>Vertebrata</taxon>
        <taxon>Euteleostomi</taxon>
        <taxon>Amphibia</taxon>
        <taxon>Batrachia</taxon>
        <taxon>Anura</taxon>
        <taxon>Pelobatoidea</taxon>
        <taxon>Pelobatidae</taxon>
        <taxon>Pelobates</taxon>
    </lineage>
</organism>
<protein>
    <submittedName>
        <fullName evidence="1">Uncharacterized protein</fullName>
    </submittedName>
</protein>
<keyword evidence="2" id="KW-1185">Reference proteome</keyword>
<dbReference type="EMBL" id="OW240924">
    <property type="protein sequence ID" value="CAH2327704.1"/>
    <property type="molecule type" value="Genomic_DNA"/>
</dbReference>
<proteinExistence type="predicted"/>
<name>A0AAD1WT78_PELCU</name>
<dbReference type="AlphaFoldDB" id="A0AAD1WT78"/>
<reference evidence="1" key="1">
    <citation type="submission" date="2022-03" db="EMBL/GenBank/DDBJ databases">
        <authorList>
            <person name="Alioto T."/>
            <person name="Alioto T."/>
            <person name="Gomez Garrido J."/>
        </authorList>
    </citation>
    <scope>NUCLEOTIDE SEQUENCE</scope>
</reference>
<evidence type="ECO:0000313" key="2">
    <source>
        <dbReference type="Proteomes" id="UP001295444"/>
    </source>
</evidence>
<sequence>MYAKHNTHPEHGSRDIGDFLIKRVLSGAPKMAVSVTESSLEDKSPLDALDNLKKWLAPLILGKRGQNLSHQAGYQVPIEGFTLSVPCRLIDNSGGHPLPYRQDQGDGGAGR</sequence>
<dbReference type="Proteomes" id="UP001295444">
    <property type="component" value="Chromosome 13"/>
</dbReference>
<accession>A0AAD1WT78</accession>